<evidence type="ECO:0000256" key="2">
    <source>
        <dbReference type="ARBA" id="ARBA00022801"/>
    </source>
</evidence>
<dbReference type="Proteomes" id="UP000636949">
    <property type="component" value="Unassembled WGS sequence"/>
</dbReference>
<comment type="caution">
    <text evidence="5">The sequence shown here is derived from an EMBL/GenBank/DDBJ whole genome shotgun (WGS) entry which is preliminary data.</text>
</comment>
<reference evidence="5" key="2">
    <citation type="submission" date="2020-09" db="EMBL/GenBank/DDBJ databases">
        <authorList>
            <person name="Sun Q."/>
            <person name="Zhou Y."/>
        </authorList>
    </citation>
    <scope>NUCLEOTIDE SEQUENCE</scope>
    <source>
        <strain evidence="5">CGMCC 1.15758</strain>
    </source>
</reference>
<feature type="signal peptide" evidence="3">
    <location>
        <begin position="1"/>
        <end position="23"/>
    </location>
</feature>
<name>A0A8J3E9I7_9GAMM</name>
<keyword evidence="6" id="KW-1185">Reference proteome</keyword>
<keyword evidence="5" id="KW-0031">Aminopeptidase</keyword>
<dbReference type="InterPro" id="IPR029058">
    <property type="entry name" value="AB_hydrolase_fold"/>
</dbReference>
<accession>A0A8J3E9I7</accession>
<dbReference type="PANTHER" id="PTHR43248">
    <property type="entry name" value="2-SUCCINYL-6-HYDROXY-2,4-CYCLOHEXADIENE-1-CARBOXYLATE SYNTHASE"/>
    <property type="match status" value="1"/>
</dbReference>
<dbReference type="SUPFAM" id="SSF53474">
    <property type="entry name" value="alpha/beta-Hydrolases"/>
    <property type="match status" value="1"/>
</dbReference>
<dbReference type="InterPro" id="IPR051601">
    <property type="entry name" value="Serine_prot/Carboxylest_S33"/>
</dbReference>
<evidence type="ECO:0000256" key="1">
    <source>
        <dbReference type="ARBA" id="ARBA00010088"/>
    </source>
</evidence>
<feature type="chain" id="PRO_5035318922" evidence="3">
    <location>
        <begin position="24"/>
        <end position="464"/>
    </location>
</feature>
<dbReference type="InterPro" id="IPR000073">
    <property type="entry name" value="AB_hydrolase_1"/>
</dbReference>
<comment type="similarity">
    <text evidence="1">Belongs to the peptidase S33 family.</text>
</comment>
<dbReference type="AlphaFoldDB" id="A0A8J3E9I7"/>
<keyword evidence="2" id="KW-0378">Hydrolase</keyword>
<feature type="domain" description="AB hydrolase-1" evidence="4">
    <location>
        <begin position="100"/>
        <end position="446"/>
    </location>
</feature>
<evidence type="ECO:0000313" key="5">
    <source>
        <dbReference type="EMBL" id="GGF99859.1"/>
    </source>
</evidence>
<reference evidence="5" key="1">
    <citation type="journal article" date="2014" name="Int. J. Syst. Evol. Microbiol.">
        <title>Complete genome sequence of Corynebacterium casei LMG S-19264T (=DSM 44701T), isolated from a smear-ripened cheese.</title>
        <authorList>
            <consortium name="US DOE Joint Genome Institute (JGI-PGF)"/>
            <person name="Walter F."/>
            <person name="Albersmeier A."/>
            <person name="Kalinowski J."/>
            <person name="Ruckert C."/>
        </authorList>
    </citation>
    <scope>NUCLEOTIDE SEQUENCE</scope>
    <source>
        <strain evidence="5">CGMCC 1.15758</strain>
    </source>
</reference>
<dbReference type="PANTHER" id="PTHR43248:SF30">
    <property type="entry name" value="AB HYDROLASE-1 DOMAIN-CONTAINING PROTEIN"/>
    <property type="match status" value="1"/>
</dbReference>
<keyword evidence="5" id="KW-0645">Protease</keyword>
<organism evidence="5 6">
    <name type="scientific">Cysteiniphilum litorale</name>
    <dbReference type="NCBI Taxonomy" id="2056700"/>
    <lineage>
        <taxon>Bacteria</taxon>
        <taxon>Pseudomonadati</taxon>
        <taxon>Pseudomonadota</taxon>
        <taxon>Gammaproteobacteria</taxon>
        <taxon>Thiotrichales</taxon>
        <taxon>Fastidiosibacteraceae</taxon>
        <taxon>Cysteiniphilum</taxon>
    </lineage>
</organism>
<proteinExistence type="inferred from homology"/>
<gene>
    <name evidence="5" type="primary">tap</name>
    <name evidence="5" type="ORF">GCM10010995_16460</name>
</gene>
<dbReference type="GO" id="GO:0004177">
    <property type="term" value="F:aminopeptidase activity"/>
    <property type="evidence" value="ECO:0007669"/>
    <property type="project" value="UniProtKB-KW"/>
</dbReference>
<dbReference type="OrthoDB" id="4510475at2"/>
<evidence type="ECO:0000256" key="3">
    <source>
        <dbReference type="SAM" id="SignalP"/>
    </source>
</evidence>
<dbReference type="RefSeq" id="WP_117002922.1">
    <property type="nucleotide sequence ID" value="NZ_BMJS01000018.1"/>
</dbReference>
<sequence length="464" mass="53408">MLKHTTSLASGLLLSCFTLTSLSASNSFNSSDSPIHWQACSNHQNSKDYLCATLKLPLEYNQPELGNIDIYLTLYNPYHAQKVLLYNPGGPWLPVSELDLQPLFSQRLLKDYAILGFDPRGFGQSTRLNCHINERIYDQFAKVEALPQAITGLIELRNQIYLSCQKHDNKLFTRMGTEYTLQDLEKIRQQLNLGKINFLAQSYGTYLAEYYLAKYPQHVNKLVLDGVMGADRNLYEANKTLAIADKESFDYAFDLCAKDTHCPIYPNPWIRFYQALTRVKYGEVYAHKHQVLESDFLYRLMDFVNNEKDYDKIYLLIDKIMQKQNIDDLFDFSRNDQLAIQAAYSAVICQDSYHLNFNSFLVFLNQPTFDAITKHMAIDFSLPCTGLWQNLMKASTKLSFTDDTPQILMLANHYDPQTPYVDAKAMHELIPHSTLVSYHGGGHCSYRLTQDKSIDQNVDDYLLK</sequence>
<dbReference type="EMBL" id="BMJS01000018">
    <property type="protein sequence ID" value="GGF99859.1"/>
    <property type="molecule type" value="Genomic_DNA"/>
</dbReference>
<dbReference type="PROSITE" id="PS51257">
    <property type="entry name" value="PROKAR_LIPOPROTEIN"/>
    <property type="match status" value="1"/>
</dbReference>
<protein>
    <submittedName>
        <fullName evidence="5">Tripeptidyl aminopeptidase</fullName>
    </submittedName>
</protein>
<dbReference type="Pfam" id="PF00561">
    <property type="entry name" value="Abhydrolase_1"/>
    <property type="match status" value="1"/>
</dbReference>
<dbReference type="Gene3D" id="3.40.50.1820">
    <property type="entry name" value="alpha/beta hydrolase"/>
    <property type="match status" value="1"/>
</dbReference>
<evidence type="ECO:0000313" key="6">
    <source>
        <dbReference type="Proteomes" id="UP000636949"/>
    </source>
</evidence>
<evidence type="ECO:0000259" key="4">
    <source>
        <dbReference type="Pfam" id="PF00561"/>
    </source>
</evidence>
<keyword evidence="3" id="KW-0732">Signal</keyword>